<dbReference type="PANTHER" id="PTHR33973">
    <property type="entry name" value="OS07G0153300 PROTEIN"/>
    <property type="match status" value="1"/>
</dbReference>
<keyword evidence="2" id="KW-0472">Membrane</keyword>
<feature type="region of interest" description="Disordered" evidence="1">
    <location>
        <begin position="463"/>
        <end position="482"/>
    </location>
</feature>
<dbReference type="AlphaFoldDB" id="A0A370CEZ1"/>
<dbReference type="VEuPathDB" id="FungiDB:M747DRAFT_228790"/>
<gene>
    <name evidence="3" type="ORF">M747DRAFT_228790</name>
</gene>
<dbReference type="Proteomes" id="UP000253845">
    <property type="component" value="Unassembled WGS sequence"/>
</dbReference>
<dbReference type="InterPro" id="IPR010775">
    <property type="entry name" value="DUF1365"/>
</dbReference>
<keyword evidence="2" id="KW-0812">Transmembrane</keyword>
<proteinExistence type="predicted"/>
<keyword evidence="2" id="KW-1133">Transmembrane helix</keyword>
<feature type="transmembrane region" description="Helical" evidence="2">
    <location>
        <begin position="111"/>
        <end position="135"/>
    </location>
</feature>
<dbReference type="PANTHER" id="PTHR33973:SF4">
    <property type="entry name" value="OS07G0153300 PROTEIN"/>
    <property type="match status" value="1"/>
</dbReference>
<evidence type="ECO:0000313" key="4">
    <source>
        <dbReference type="Proteomes" id="UP000253845"/>
    </source>
</evidence>
<reference evidence="3 4" key="1">
    <citation type="submission" date="2018-07" db="EMBL/GenBank/DDBJ databases">
        <title>Section-level genome sequencing of Aspergillus section Nigri to investigate inter- and intra-species variation.</title>
        <authorList>
            <consortium name="DOE Joint Genome Institute"/>
            <person name="Vesth T.C."/>
            <person name="Nybo J.L."/>
            <person name="Theobald S."/>
            <person name="Frisvad J.C."/>
            <person name="Larsen T.O."/>
            <person name="Nielsen K.F."/>
            <person name="Hoof J.B."/>
            <person name="Brandl J."/>
            <person name="Salamov A."/>
            <person name="Riley R."/>
            <person name="Gladden J.M."/>
            <person name="Phatale P."/>
            <person name="Nielsen M.T."/>
            <person name="Lyhne E.K."/>
            <person name="Kogle M.E."/>
            <person name="Strasser K."/>
            <person name="McDonnell E."/>
            <person name="Barry K."/>
            <person name="Clum A."/>
            <person name="Chen C."/>
            <person name="Nolan M."/>
            <person name="Sandor L."/>
            <person name="Kuo A."/>
            <person name="Lipzen A."/>
            <person name="Hainaut M."/>
            <person name="Drula E."/>
            <person name="Tsang A."/>
            <person name="Magnuson J.K."/>
            <person name="Henrissat B."/>
            <person name="Wiebenga A."/>
            <person name="Simmons B.A."/>
            <person name="Makela M.R."/>
            <person name="De vries R.P."/>
            <person name="Grigoriev I.V."/>
            <person name="Mortensen U.H."/>
            <person name="Baker S.E."/>
            <person name="Andersen M.R."/>
        </authorList>
    </citation>
    <scope>NUCLEOTIDE SEQUENCE [LARGE SCALE GENOMIC DNA]</scope>
    <source>
        <strain evidence="3 4">ATCC 13496</strain>
    </source>
</reference>
<evidence type="ECO:0000256" key="1">
    <source>
        <dbReference type="SAM" id="MobiDB-lite"/>
    </source>
</evidence>
<evidence type="ECO:0000256" key="2">
    <source>
        <dbReference type="SAM" id="Phobius"/>
    </source>
</evidence>
<evidence type="ECO:0008006" key="5">
    <source>
        <dbReference type="Google" id="ProtNLM"/>
    </source>
</evidence>
<dbReference type="EMBL" id="KZ851901">
    <property type="protein sequence ID" value="RDH24880.1"/>
    <property type="molecule type" value="Genomic_DNA"/>
</dbReference>
<accession>A0A370CEZ1</accession>
<name>A0A370CEZ1_ASPNG</name>
<sequence>MTAKCMVIKKAEEDHTEFLGLHHVGSDKNFDNCVTKEVRGPQILKKFLLRQWIPAQGGREQQPESLILMLHDLVRKNLPSISVDGILLHAALLTVNLILKLGGWPGLLKFMLRTFAISSVLAPIGLIGFLFLVSFTPRNIKSLSKDKSVIGKPLLFPITLDHTRLSPIKNNFTFNVLFVGIPVGISCRFGRLLSIDAKHTDEEECTERSSLLRLLQTYFSSWFSFDSARYLHRGDDTLSLENKLNKFLREQNENPAKWPYAYMLSVPRFLWWERSVVTWWYLYSESKELDAVIMEINNSFDEKRNVLFKVRRTRIYTESPEKGFEQLLDCKEEHLDEDKRVFSLIPQHGKYAYKATWKKEIFSSPFEKVGETVSSTFLDPVVPSSWSGNRSLSNTTTFDPSGAPRMIARLWCKVPPIDPGKASSFQIFSILLIWTVNVTLATPRILFQAIRLHVMNLMRMMEHPDVRPGSEPRRPSKGERKDAPLKMLHSLFDLHANLQSRMLERFFREYLKHIVASYPGDLEVTYIPCKSVFKTTICLRSTQYSAEGQDPRRLRLEVMDPAFYSRIVNSPNAGTAMAKETKPGRSPADALSSPVIASDITQSLQLLDVTVSENRTYDKACSRISSWVLCLRRWLTSSFMDSFVCKALPPRTQEEYVSCLIQLWLEKLTWDFLSPHQIYRVIRAAMLQWAICWILF</sequence>
<dbReference type="Pfam" id="PF07103">
    <property type="entry name" value="DUF1365"/>
    <property type="match status" value="1"/>
</dbReference>
<organism evidence="3 4">
    <name type="scientific">Aspergillus niger ATCC 13496</name>
    <dbReference type="NCBI Taxonomy" id="1353008"/>
    <lineage>
        <taxon>Eukaryota</taxon>
        <taxon>Fungi</taxon>
        <taxon>Dikarya</taxon>
        <taxon>Ascomycota</taxon>
        <taxon>Pezizomycotina</taxon>
        <taxon>Eurotiomycetes</taxon>
        <taxon>Eurotiomycetidae</taxon>
        <taxon>Eurotiales</taxon>
        <taxon>Aspergillaceae</taxon>
        <taxon>Aspergillus</taxon>
        <taxon>Aspergillus subgen. Circumdati</taxon>
    </lineage>
</organism>
<feature type="transmembrane region" description="Helical" evidence="2">
    <location>
        <begin position="78"/>
        <end position="99"/>
    </location>
</feature>
<protein>
    <recommendedName>
        <fullName evidence="5">DUF1365-domain-containing protein</fullName>
    </recommendedName>
</protein>
<evidence type="ECO:0000313" key="3">
    <source>
        <dbReference type="EMBL" id="RDH24880.1"/>
    </source>
</evidence>